<accession>A0A395I6R0</accession>
<sequence>MNKALREIIILALKRVARVVVSILPEPAMPRTRWLEALPGEIHYAIFDYLQFTTLKNVSCVSKCLRTMVLPLVFRHIVVKFSQSSLDCLNDLAASNLRHLVTSLEFQACGITKDEVLPDRSSYLRTGSETAAREPLVYHDTTRHGKDRAQCVQADTEQAISSLLALPRLKRLEIMLHQPEISAESLVDVQGLYALCQDKKYNVTGLCILLRGLGRARRQQGLNLESVCLSNLTYPAFSTDGQRGELAECLWRLLDGVPFLELTGDGFPLELLCHRDIGLQRLGLQNLTVSFQTLRAYLRTNSRSVRWLDIVEVGLTHLPEGGLGALSLSRLLTRE</sequence>
<gene>
    <name evidence="2" type="ORF">BO97DRAFT_176793</name>
</gene>
<dbReference type="STRING" id="1450537.A0A395I6R0"/>
<proteinExistence type="predicted"/>
<dbReference type="InterPro" id="IPR036047">
    <property type="entry name" value="F-box-like_dom_sf"/>
</dbReference>
<dbReference type="RefSeq" id="XP_025555045.1">
    <property type="nucleotide sequence ID" value="XM_025690346.1"/>
</dbReference>
<protein>
    <recommendedName>
        <fullName evidence="1">F-box domain-containing protein</fullName>
    </recommendedName>
</protein>
<name>A0A395I6R0_ASPHC</name>
<keyword evidence="3" id="KW-1185">Reference proteome</keyword>
<evidence type="ECO:0000313" key="2">
    <source>
        <dbReference type="EMBL" id="RAL15891.1"/>
    </source>
</evidence>
<dbReference type="EMBL" id="KZ824270">
    <property type="protein sequence ID" value="RAL15891.1"/>
    <property type="molecule type" value="Genomic_DNA"/>
</dbReference>
<dbReference type="VEuPathDB" id="FungiDB:BO97DRAFT_176793"/>
<dbReference type="PROSITE" id="PS50181">
    <property type="entry name" value="FBOX"/>
    <property type="match status" value="1"/>
</dbReference>
<reference evidence="2 3" key="1">
    <citation type="submission" date="2018-02" db="EMBL/GenBank/DDBJ databases">
        <title>The genomes of Aspergillus section Nigri reveals drivers in fungal speciation.</title>
        <authorList>
            <consortium name="DOE Joint Genome Institute"/>
            <person name="Vesth T.C."/>
            <person name="Nybo J."/>
            <person name="Theobald S."/>
            <person name="Brandl J."/>
            <person name="Frisvad J.C."/>
            <person name="Nielsen K.F."/>
            <person name="Lyhne E.K."/>
            <person name="Kogle M.E."/>
            <person name="Kuo A."/>
            <person name="Riley R."/>
            <person name="Clum A."/>
            <person name="Nolan M."/>
            <person name="Lipzen A."/>
            <person name="Salamov A."/>
            <person name="Henrissat B."/>
            <person name="Wiebenga A."/>
            <person name="De vries R.P."/>
            <person name="Grigoriev I.V."/>
            <person name="Mortensen U.H."/>
            <person name="Andersen M.R."/>
            <person name="Baker S.E."/>
        </authorList>
    </citation>
    <scope>NUCLEOTIDE SEQUENCE [LARGE SCALE GENOMIC DNA]</scope>
    <source>
        <strain evidence="2 3">CBS 101889</strain>
    </source>
</reference>
<dbReference type="GeneID" id="37194635"/>
<organism evidence="2 3">
    <name type="scientific">Aspergillus homomorphus (strain CBS 101889)</name>
    <dbReference type="NCBI Taxonomy" id="1450537"/>
    <lineage>
        <taxon>Eukaryota</taxon>
        <taxon>Fungi</taxon>
        <taxon>Dikarya</taxon>
        <taxon>Ascomycota</taxon>
        <taxon>Pezizomycotina</taxon>
        <taxon>Eurotiomycetes</taxon>
        <taxon>Eurotiomycetidae</taxon>
        <taxon>Eurotiales</taxon>
        <taxon>Aspergillaceae</taxon>
        <taxon>Aspergillus</taxon>
        <taxon>Aspergillus subgen. Circumdati</taxon>
    </lineage>
</organism>
<evidence type="ECO:0000313" key="3">
    <source>
        <dbReference type="Proteomes" id="UP000248961"/>
    </source>
</evidence>
<evidence type="ECO:0000259" key="1">
    <source>
        <dbReference type="PROSITE" id="PS50181"/>
    </source>
</evidence>
<dbReference type="Proteomes" id="UP000248961">
    <property type="component" value="Unassembled WGS sequence"/>
</dbReference>
<dbReference type="SUPFAM" id="SSF81383">
    <property type="entry name" value="F-box domain"/>
    <property type="match status" value="1"/>
</dbReference>
<dbReference type="InterPro" id="IPR001810">
    <property type="entry name" value="F-box_dom"/>
</dbReference>
<dbReference type="AlphaFoldDB" id="A0A395I6R0"/>
<dbReference type="OrthoDB" id="4403973at2759"/>
<feature type="domain" description="F-box" evidence="1">
    <location>
        <begin position="32"/>
        <end position="77"/>
    </location>
</feature>